<accession>A0A4Q2TXV8</accession>
<reference evidence="1 2" key="1">
    <citation type="submission" date="2018-12" db="EMBL/GenBank/DDBJ databases">
        <authorList>
            <person name="Grouzdev D.S."/>
            <person name="Krutkina M.S."/>
        </authorList>
    </citation>
    <scope>NUCLEOTIDE SEQUENCE [LARGE SCALE GENOMIC DNA]</scope>
    <source>
        <strain evidence="1 2">RmlP026</strain>
    </source>
</reference>
<evidence type="ECO:0000313" key="1">
    <source>
        <dbReference type="EMBL" id="RYC28942.1"/>
    </source>
</evidence>
<keyword evidence="2" id="KW-1185">Reference proteome</keyword>
<protein>
    <submittedName>
        <fullName evidence="1">Uncharacterized protein</fullName>
    </submittedName>
</protein>
<dbReference type="Proteomes" id="UP000290759">
    <property type="component" value="Unassembled WGS sequence"/>
</dbReference>
<dbReference type="AlphaFoldDB" id="A0A4Q2TXV8"/>
<evidence type="ECO:0000313" key="2">
    <source>
        <dbReference type="Proteomes" id="UP000290759"/>
    </source>
</evidence>
<reference evidence="1 2" key="2">
    <citation type="submission" date="2019-02" db="EMBL/GenBank/DDBJ databases">
        <title>'Lichenibacterium ramalinii' gen. nov. sp. nov., 'Lichenibacterium minor' gen. nov. sp. nov.</title>
        <authorList>
            <person name="Pankratov T."/>
        </authorList>
    </citation>
    <scope>NUCLEOTIDE SEQUENCE [LARGE SCALE GENOMIC DNA]</scope>
    <source>
        <strain evidence="1 2">RmlP026</strain>
    </source>
</reference>
<gene>
    <name evidence="1" type="ORF">D3273_26535</name>
</gene>
<organism evidence="1 2">
    <name type="scientific">Lichenibacterium minor</name>
    <dbReference type="NCBI Taxonomy" id="2316528"/>
    <lineage>
        <taxon>Bacteria</taxon>
        <taxon>Pseudomonadati</taxon>
        <taxon>Pseudomonadota</taxon>
        <taxon>Alphaproteobacteria</taxon>
        <taxon>Hyphomicrobiales</taxon>
        <taxon>Lichenihabitantaceae</taxon>
        <taxon>Lichenibacterium</taxon>
    </lineage>
</organism>
<dbReference type="EMBL" id="QYBB01000086">
    <property type="protein sequence ID" value="RYC28942.1"/>
    <property type="molecule type" value="Genomic_DNA"/>
</dbReference>
<sequence length="121" mass="13519">MRDVGEIIAGGVVHLAKTVGVPIRVLSIPGNHGRDTHKPWAKRRAASSWDLLAVWSRNEVMRVDFEHSWVGSPGTADRLKRCFPLQRFEVLGKVVSRDEGQDVCAQYLCGVVVKRLVGRFL</sequence>
<name>A0A4Q2TXV8_9HYPH</name>
<feature type="non-terminal residue" evidence="1">
    <location>
        <position position="121"/>
    </location>
</feature>
<proteinExistence type="predicted"/>
<comment type="caution">
    <text evidence="1">The sequence shown here is derived from an EMBL/GenBank/DDBJ whole genome shotgun (WGS) entry which is preliminary data.</text>
</comment>